<protein>
    <submittedName>
        <fullName evidence="2">RNase H type-1 domain-containing protein</fullName>
    </submittedName>
</protein>
<name>A0AC34QXQ7_9BILA</name>
<evidence type="ECO:0000313" key="1">
    <source>
        <dbReference type="Proteomes" id="UP000887576"/>
    </source>
</evidence>
<evidence type="ECO:0000313" key="2">
    <source>
        <dbReference type="WBParaSite" id="JU765_v2.g20251.t1"/>
    </source>
</evidence>
<dbReference type="Proteomes" id="UP000887576">
    <property type="component" value="Unplaced"/>
</dbReference>
<proteinExistence type="predicted"/>
<organism evidence="1 2">
    <name type="scientific">Panagrolaimus sp. JU765</name>
    <dbReference type="NCBI Taxonomy" id="591449"/>
    <lineage>
        <taxon>Eukaryota</taxon>
        <taxon>Metazoa</taxon>
        <taxon>Ecdysozoa</taxon>
        <taxon>Nematoda</taxon>
        <taxon>Chromadorea</taxon>
        <taxon>Rhabditida</taxon>
        <taxon>Tylenchina</taxon>
        <taxon>Panagrolaimomorpha</taxon>
        <taxon>Panagrolaimoidea</taxon>
        <taxon>Panagrolaimidae</taxon>
        <taxon>Panagrolaimus</taxon>
    </lineage>
</organism>
<accession>A0AC34QXQ7</accession>
<sequence length="157" mass="18708">MSEFFDEDYFYIVWTDGCCYDNGAGYPKAGYGVWWGHDHPLNSYGPFPKSHATNNRAELYAVYYAINQAIYNGIQYLQIRTDSTYVKNIFTDWIYDWEQNGWINYEGYPVKNQYMIREIKDLLDNYIDVEFVHIKRESEEGIKQADRMAKEGAKQYY</sequence>
<dbReference type="WBParaSite" id="JU765_v2.g20251.t1">
    <property type="protein sequence ID" value="JU765_v2.g20251.t1"/>
    <property type="gene ID" value="JU765_v2.g20251"/>
</dbReference>
<reference evidence="2" key="1">
    <citation type="submission" date="2022-11" db="UniProtKB">
        <authorList>
            <consortium name="WormBaseParasite"/>
        </authorList>
    </citation>
    <scope>IDENTIFICATION</scope>
</reference>